<keyword evidence="3" id="KW-1185">Reference proteome</keyword>
<evidence type="ECO:0000313" key="2">
    <source>
        <dbReference type="EMBL" id="KAH8099896.1"/>
    </source>
</evidence>
<name>A0A8K0UPF3_9AGAR</name>
<dbReference type="Proteomes" id="UP000813824">
    <property type="component" value="Unassembled WGS sequence"/>
</dbReference>
<feature type="transmembrane region" description="Helical" evidence="1">
    <location>
        <begin position="64"/>
        <end position="84"/>
    </location>
</feature>
<keyword evidence="1" id="KW-0812">Transmembrane</keyword>
<dbReference type="EMBL" id="JAEVFJ010000018">
    <property type="protein sequence ID" value="KAH8099896.1"/>
    <property type="molecule type" value="Genomic_DNA"/>
</dbReference>
<comment type="caution">
    <text evidence="2">The sequence shown here is derived from an EMBL/GenBank/DDBJ whole genome shotgun (WGS) entry which is preliminary data.</text>
</comment>
<accession>A0A8K0UPF3</accession>
<keyword evidence="1" id="KW-1133">Transmembrane helix</keyword>
<sequence length="228" mass="25318">MMMAFASMNLAIRTMVIWSAKYVTIVLSILCVGHWGVVMSATTVRTEQVPGQGCVAVETKRVLLMLVFIYTLAFDATIFLLTAWKLSGGRDYHSRLVRMLFRDGLVYFLLVTIMNIPVVVFSSLNLNPIMNIIFNIPAATLSSILACRATRRLACFAEDPTIYTASGLHISPMVTDNEISFATRKTHSTEVRVHMDTFIVDGHPDANRGYLETDVKPGSRDVKNAHGV</sequence>
<evidence type="ECO:0000313" key="3">
    <source>
        <dbReference type="Proteomes" id="UP000813824"/>
    </source>
</evidence>
<feature type="transmembrane region" description="Helical" evidence="1">
    <location>
        <begin position="105"/>
        <end position="123"/>
    </location>
</feature>
<evidence type="ECO:0000256" key="1">
    <source>
        <dbReference type="SAM" id="Phobius"/>
    </source>
</evidence>
<dbReference type="OrthoDB" id="3197626at2759"/>
<organism evidence="2 3">
    <name type="scientific">Cristinia sonorae</name>
    <dbReference type="NCBI Taxonomy" id="1940300"/>
    <lineage>
        <taxon>Eukaryota</taxon>
        <taxon>Fungi</taxon>
        <taxon>Dikarya</taxon>
        <taxon>Basidiomycota</taxon>
        <taxon>Agaricomycotina</taxon>
        <taxon>Agaricomycetes</taxon>
        <taxon>Agaricomycetidae</taxon>
        <taxon>Agaricales</taxon>
        <taxon>Pleurotineae</taxon>
        <taxon>Stephanosporaceae</taxon>
        <taxon>Cristinia</taxon>
    </lineage>
</organism>
<dbReference type="AlphaFoldDB" id="A0A8K0UPF3"/>
<keyword evidence="1" id="KW-0472">Membrane</keyword>
<reference evidence="2" key="1">
    <citation type="journal article" date="2021" name="New Phytol.">
        <title>Evolutionary innovations through gain and loss of genes in the ectomycorrhizal Boletales.</title>
        <authorList>
            <person name="Wu G."/>
            <person name="Miyauchi S."/>
            <person name="Morin E."/>
            <person name="Kuo A."/>
            <person name="Drula E."/>
            <person name="Varga T."/>
            <person name="Kohler A."/>
            <person name="Feng B."/>
            <person name="Cao Y."/>
            <person name="Lipzen A."/>
            <person name="Daum C."/>
            <person name="Hundley H."/>
            <person name="Pangilinan J."/>
            <person name="Johnson J."/>
            <person name="Barry K."/>
            <person name="LaButti K."/>
            <person name="Ng V."/>
            <person name="Ahrendt S."/>
            <person name="Min B."/>
            <person name="Choi I.G."/>
            <person name="Park H."/>
            <person name="Plett J.M."/>
            <person name="Magnuson J."/>
            <person name="Spatafora J.W."/>
            <person name="Nagy L.G."/>
            <person name="Henrissat B."/>
            <person name="Grigoriev I.V."/>
            <person name="Yang Z.L."/>
            <person name="Xu J."/>
            <person name="Martin F.M."/>
        </authorList>
    </citation>
    <scope>NUCLEOTIDE SEQUENCE</scope>
    <source>
        <strain evidence="2">KKN 215</strain>
    </source>
</reference>
<protein>
    <submittedName>
        <fullName evidence="2">Uncharacterized protein</fullName>
    </submittedName>
</protein>
<proteinExistence type="predicted"/>
<gene>
    <name evidence="2" type="ORF">BXZ70DRAFT_941747</name>
</gene>